<name>A0ABU3GUN1_9SPHI</name>
<dbReference type="PROSITE" id="PS50110">
    <property type="entry name" value="RESPONSE_REGULATORY"/>
    <property type="match status" value="1"/>
</dbReference>
<dbReference type="InterPro" id="IPR001789">
    <property type="entry name" value="Sig_transdc_resp-reg_receiver"/>
</dbReference>
<feature type="modified residue" description="4-aspartylphosphate" evidence="1">
    <location>
        <position position="53"/>
    </location>
</feature>
<feature type="domain" description="Response regulatory" evidence="2">
    <location>
        <begin position="2"/>
        <end position="113"/>
    </location>
</feature>
<dbReference type="Pfam" id="PF04397">
    <property type="entry name" value="LytTR"/>
    <property type="match status" value="1"/>
</dbReference>
<dbReference type="Gene3D" id="2.40.50.1020">
    <property type="entry name" value="LytTr DNA-binding domain"/>
    <property type="match status" value="1"/>
</dbReference>
<evidence type="ECO:0000256" key="1">
    <source>
        <dbReference type="PROSITE-ProRule" id="PRU00169"/>
    </source>
</evidence>
<gene>
    <name evidence="4" type="ORF">QE417_001724</name>
</gene>
<keyword evidence="1" id="KW-0597">Phosphoprotein</keyword>
<sequence>MNCVIIDDEPLAHQVLEHYIAETPGLVLAAKFRNAVDAFEYLGKHQADLLFLDIEMPLVNGLHFLKALTTPPPTIFTTAYKQYAYEGFELNAIDYLLKPFAYERFVKAVQKAKSLVAEPTADKTGNNLLIKDKEGTLVIKQQDIIYIEGCRDYVKINTANQTYITYHTLKGILEKLNPDSFIQAHRSYIVNKTFVNRIQQDTLILSNQTFVPIGLSFKKALIDFIGS</sequence>
<reference evidence="5" key="1">
    <citation type="submission" date="2023-07" db="EMBL/GenBank/DDBJ databases">
        <title>Functional and genomic diversity of the sorghum phyllosphere microbiome.</title>
        <authorList>
            <person name="Shade A."/>
        </authorList>
    </citation>
    <scope>NUCLEOTIDE SEQUENCE [LARGE SCALE GENOMIC DNA]</scope>
    <source>
        <strain evidence="5">SORGH_AS_0422</strain>
    </source>
</reference>
<dbReference type="Pfam" id="PF00072">
    <property type="entry name" value="Response_reg"/>
    <property type="match status" value="1"/>
</dbReference>
<evidence type="ECO:0000259" key="2">
    <source>
        <dbReference type="PROSITE" id="PS50110"/>
    </source>
</evidence>
<accession>A0ABU3GUN1</accession>
<dbReference type="InterPro" id="IPR007492">
    <property type="entry name" value="LytTR_DNA-bd_dom"/>
</dbReference>
<dbReference type="SMART" id="SM00448">
    <property type="entry name" value="REC"/>
    <property type="match status" value="1"/>
</dbReference>
<dbReference type="EMBL" id="JAVLVU010000001">
    <property type="protein sequence ID" value="MDT3402652.1"/>
    <property type="molecule type" value="Genomic_DNA"/>
</dbReference>
<dbReference type="RefSeq" id="WP_311949319.1">
    <property type="nucleotide sequence ID" value="NZ_JAVLVU010000001.1"/>
</dbReference>
<feature type="domain" description="HTH LytTR-type" evidence="3">
    <location>
        <begin position="128"/>
        <end position="227"/>
    </location>
</feature>
<dbReference type="InterPro" id="IPR046947">
    <property type="entry name" value="LytR-like"/>
</dbReference>
<comment type="caution">
    <text evidence="4">The sequence shown here is derived from an EMBL/GenBank/DDBJ whole genome shotgun (WGS) entry which is preliminary data.</text>
</comment>
<evidence type="ECO:0000313" key="4">
    <source>
        <dbReference type="EMBL" id="MDT3402652.1"/>
    </source>
</evidence>
<evidence type="ECO:0000259" key="3">
    <source>
        <dbReference type="PROSITE" id="PS50930"/>
    </source>
</evidence>
<dbReference type="Gene3D" id="3.40.50.2300">
    <property type="match status" value="1"/>
</dbReference>
<dbReference type="SMART" id="SM00850">
    <property type="entry name" value="LytTR"/>
    <property type="match status" value="1"/>
</dbReference>
<dbReference type="Proteomes" id="UP001258315">
    <property type="component" value="Unassembled WGS sequence"/>
</dbReference>
<evidence type="ECO:0000313" key="5">
    <source>
        <dbReference type="Proteomes" id="UP001258315"/>
    </source>
</evidence>
<keyword evidence="5" id="KW-1185">Reference proteome</keyword>
<proteinExistence type="predicted"/>
<dbReference type="InterPro" id="IPR011006">
    <property type="entry name" value="CheY-like_superfamily"/>
</dbReference>
<protein>
    <submittedName>
        <fullName evidence="4">Two-component system response regulator LytT</fullName>
    </submittedName>
</protein>
<dbReference type="PANTHER" id="PTHR37299:SF1">
    <property type="entry name" value="STAGE 0 SPORULATION PROTEIN A HOMOLOG"/>
    <property type="match status" value="1"/>
</dbReference>
<organism evidence="4 5">
    <name type="scientific">Mucilaginibacter terrae</name>
    <dbReference type="NCBI Taxonomy" id="1955052"/>
    <lineage>
        <taxon>Bacteria</taxon>
        <taxon>Pseudomonadati</taxon>
        <taxon>Bacteroidota</taxon>
        <taxon>Sphingobacteriia</taxon>
        <taxon>Sphingobacteriales</taxon>
        <taxon>Sphingobacteriaceae</taxon>
        <taxon>Mucilaginibacter</taxon>
    </lineage>
</organism>
<dbReference type="PROSITE" id="PS50930">
    <property type="entry name" value="HTH_LYTTR"/>
    <property type="match status" value="1"/>
</dbReference>
<dbReference type="PANTHER" id="PTHR37299">
    <property type="entry name" value="TRANSCRIPTIONAL REGULATOR-RELATED"/>
    <property type="match status" value="1"/>
</dbReference>
<dbReference type="SUPFAM" id="SSF52172">
    <property type="entry name" value="CheY-like"/>
    <property type="match status" value="1"/>
</dbReference>